<reference evidence="1 2" key="1">
    <citation type="submission" date="2024-04" db="EMBL/GenBank/DDBJ databases">
        <title>Tritrichomonas musculus Genome.</title>
        <authorList>
            <person name="Alves-Ferreira E."/>
            <person name="Grigg M."/>
            <person name="Lorenzi H."/>
            <person name="Galac M."/>
        </authorList>
    </citation>
    <scope>NUCLEOTIDE SEQUENCE [LARGE SCALE GENOMIC DNA]</scope>
    <source>
        <strain evidence="1 2">EAF2021</strain>
    </source>
</reference>
<dbReference type="Proteomes" id="UP001470230">
    <property type="component" value="Unassembled WGS sequence"/>
</dbReference>
<gene>
    <name evidence="1" type="ORF">M9Y10_027906</name>
</gene>
<organism evidence="1 2">
    <name type="scientific">Tritrichomonas musculus</name>
    <dbReference type="NCBI Taxonomy" id="1915356"/>
    <lineage>
        <taxon>Eukaryota</taxon>
        <taxon>Metamonada</taxon>
        <taxon>Parabasalia</taxon>
        <taxon>Tritrichomonadida</taxon>
        <taxon>Tritrichomonadidae</taxon>
        <taxon>Tritrichomonas</taxon>
    </lineage>
</organism>
<evidence type="ECO:0000313" key="1">
    <source>
        <dbReference type="EMBL" id="KAK8841067.1"/>
    </source>
</evidence>
<keyword evidence="2" id="KW-1185">Reference proteome</keyword>
<protein>
    <submittedName>
        <fullName evidence="1">Poly [ADP-ribose] polymerase 6</fullName>
    </submittedName>
</protein>
<sequence length="107" mass="12561">MHEISVDFNNFFFPVSISIPKSFLPVSLQVLYWFYINENALKIQFDHKSAESSFEITVTHPTLGEIFPGFSIIYDIVYKFTKQKLQIKNYYQSAPLVLYNKEVEPDL</sequence>
<proteinExistence type="predicted"/>
<accession>A0ABR2H655</accession>
<comment type="caution">
    <text evidence="1">The sequence shown here is derived from an EMBL/GenBank/DDBJ whole genome shotgun (WGS) entry which is preliminary data.</text>
</comment>
<name>A0ABR2H655_9EUKA</name>
<evidence type="ECO:0000313" key="2">
    <source>
        <dbReference type="Proteomes" id="UP001470230"/>
    </source>
</evidence>
<dbReference type="EMBL" id="JAPFFF010000043">
    <property type="protein sequence ID" value="KAK8841067.1"/>
    <property type="molecule type" value="Genomic_DNA"/>
</dbReference>